<dbReference type="SUPFAM" id="SSF56712">
    <property type="entry name" value="Prokaryotic type I DNA topoisomerase"/>
    <property type="match status" value="1"/>
</dbReference>
<feature type="compositionally biased region" description="Basic and acidic residues" evidence="12">
    <location>
        <begin position="649"/>
        <end position="659"/>
    </location>
</feature>
<dbReference type="InterPro" id="IPR005738">
    <property type="entry name" value="TopoIII"/>
</dbReference>
<dbReference type="InterPro" id="IPR000380">
    <property type="entry name" value="Topo_IA"/>
</dbReference>
<feature type="domain" description="Toprim" evidence="13">
    <location>
        <begin position="1"/>
        <end position="134"/>
    </location>
</feature>
<evidence type="ECO:0000313" key="16">
    <source>
        <dbReference type="Proteomes" id="UP000214566"/>
    </source>
</evidence>
<keyword evidence="4" id="KW-0479">Metal-binding</keyword>
<dbReference type="PRINTS" id="PR00417">
    <property type="entry name" value="PRTPISMRASEI"/>
</dbReference>
<dbReference type="InterPro" id="IPR013497">
    <property type="entry name" value="Topo_IA_cen"/>
</dbReference>
<dbReference type="Pfam" id="PF01751">
    <property type="entry name" value="Toprim"/>
    <property type="match status" value="1"/>
</dbReference>
<keyword evidence="16" id="KW-1185">Reference proteome</keyword>
<dbReference type="NCBIfam" id="NF005829">
    <property type="entry name" value="PRK07726.1"/>
    <property type="match status" value="1"/>
</dbReference>
<keyword evidence="7 15" id="KW-0413">Isomerase</keyword>
<evidence type="ECO:0000256" key="5">
    <source>
        <dbReference type="ARBA" id="ARBA00023029"/>
    </source>
</evidence>
<evidence type="ECO:0000256" key="3">
    <source>
        <dbReference type="ARBA" id="ARBA00012891"/>
    </source>
</evidence>
<evidence type="ECO:0000256" key="12">
    <source>
        <dbReference type="SAM" id="MobiDB-lite"/>
    </source>
</evidence>
<dbReference type="AlphaFoldDB" id="A0A238D2P2"/>
<organism evidence="15 16">
    <name type="scientific">Thiomonas delicata</name>
    <name type="common">Thiomonas cuprina</name>
    <dbReference type="NCBI Taxonomy" id="364030"/>
    <lineage>
        <taxon>Bacteria</taxon>
        <taxon>Pseudomonadati</taxon>
        <taxon>Pseudomonadota</taxon>
        <taxon>Betaproteobacteria</taxon>
        <taxon>Burkholderiales</taxon>
        <taxon>Thiomonas</taxon>
    </lineage>
</organism>
<dbReference type="InterPro" id="IPR013825">
    <property type="entry name" value="Topo_IA_cen_sub2"/>
</dbReference>
<evidence type="ECO:0000256" key="11">
    <source>
        <dbReference type="ARBA" id="ARBA00032877"/>
    </source>
</evidence>
<dbReference type="GO" id="GO:0006310">
    <property type="term" value="P:DNA recombination"/>
    <property type="evidence" value="ECO:0007669"/>
    <property type="project" value="TreeGrafter"/>
</dbReference>
<dbReference type="OrthoDB" id="9803554at2"/>
<evidence type="ECO:0000259" key="13">
    <source>
        <dbReference type="PROSITE" id="PS50880"/>
    </source>
</evidence>
<dbReference type="CDD" id="cd03362">
    <property type="entry name" value="TOPRIM_TopoIA_TopoIII"/>
    <property type="match status" value="1"/>
</dbReference>
<dbReference type="Pfam" id="PF01131">
    <property type="entry name" value="Topoisom_bac"/>
    <property type="match status" value="1"/>
</dbReference>
<dbReference type="GO" id="GO:0006265">
    <property type="term" value="P:DNA topological change"/>
    <property type="evidence" value="ECO:0007669"/>
    <property type="project" value="InterPro"/>
</dbReference>
<dbReference type="GO" id="GO:0006281">
    <property type="term" value="P:DNA repair"/>
    <property type="evidence" value="ECO:0007669"/>
    <property type="project" value="TreeGrafter"/>
</dbReference>
<keyword evidence="5" id="KW-0799">Topoisomerase</keyword>
<sequence length="723" mass="78266">MRLIIAEKPSVAQAIAGVIGGARRNDGYIECPQAKTRVTWCFGHLLEQARPEDYVAGGKVLASHLPVVPIAWKLSPRDGGAGKQVKVIRDLLKDTSEVVNAGDADREGQLLVDEVLLFLNWKGKTSRLWLSSLDDESVRRALVSLKNNDAMRPLYESALARQRADWLMGMNASIALSRNLQACGVQGAWSVGRVQTPTLALLVDRQRDIQNFKPRDHYQVQAALDGDIRALWQIPEDLQTEDGLLLDKSAAEACAQAVQGRRATVSAFTRKAGERQAPMPYALSTLQKTASSRLGLSAKDTLAAAQNLYEAKLASYPRSDCPWLPAEMHVAAAQIIRALGAADIAGIDPERRHPAWNTAKVEAHHGIIPTGRSLAEASGLSGNAKAVYGLLRESYLRLFMPPETFETREALFTFPGGERFKASARIVQEPGWTQLGQGDSSAEDGEPEQPARLPILTEGQQLTCESAQVQAKRTSPPKPYTDGTLIAAMTGVHKLVTDSKLKARLKETSGLGTEATRASMIEVLIAREYAERKKKEIHPTEHGVQLIDMLRKVAPDLADPGTTALQEDALAAIASARSTFDEFMTAQIDAVRESTQKLLGGQLGATPAILHACPACGGGRCAQRTSKAGATYHRCLDCDAAFGDDGGKPGKRFEDKHQSEGAAAKAPASGPKCLSCKKPTFKNETKTGKPYYRCGGCKGAWWPDRKDEGKLGTKWEERAGARA</sequence>
<evidence type="ECO:0000256" key="9">
    <source>
        <dbReference type="ARBA" id="ARBA00031985"/>
    </source>
</evidence>
<dbReference type="GO" id="GO:0043597">
    <property type="term" value="C:cytoplasmic replication fork"/>
    <property type="evidence" value="ECO:0007669"/>
    <property type="project" value="TreeGrafter"/>
</dbReference>
<evidence type="ECO:0000256" key="10">
    <source>
        <dbReference type="ARBA" id="ARBA00032235"/>
    </source>
</evidence>
<dbReference type="PANTHER" id="PTHR11390:SF21">
    <property type="entry name" value="DNA TOPOISOMERASE 3-ALPHA"/>
    <property type="match status" value="1"/>
</dbReference>
<evidence type="ECO:0000256" key="1">
    <source>
        <dbReference type="ARBA" id="ARBA00000213"/>
    </source>
</evidence>
<evidence type="ECO:0000256" key="2">
    <source>
        <dbReference type="ARBA" id="ARBA00009446"/>
    </source>
</evidence>
<keyword evidence="6" id="KW-0238">DNA-binding</keyword>
<proteinExistence type="inferred from homology"/>
<dbReference type="InterPro" id="IPR003602">
    <property type="entry name" value="Topo_IA_DNA-bd_dom"/>
</dbReference>
<evidence type="ECO:0000259" key="14">
    <source>
        <dbReference type="PROSITE" id="PS52039"/>
    </source>
</evidence>
<dbReference type="Gene3D" id="1.10.460.10">
    <property type="entry name" value="Topoisomerase I, domain 2"/>
    <property type="match status" value="1"/>
</dbReference>
<dbReference type="SMART" id="SM00437">
    <property type="entry name" value="TOP1Ac"/>
    <property type="match status" value="1"/>
</dbReference>
<accession>A0A238D2P2</accession>
<feature type="region of interest" description="Disordered" evidence="12">
    <location>
        <begin position="649"/>
        <end position="670"/>
    </location>
</feature>
<protein>
    <recommendedName>
        <fullName evidence="3">DNA topoisomerase</fullName>
        <ecNumber evidence="3">5.6.2.1</ecNumber>
    </recommendedName>
    <alternativeName>
        <fullName evidence="11">Omega-protein</fullName>
    </alternativeName>
    <alternativeName>
        <fullName evidence="10">Relaxing enzyme</fullName>
    </alternativeName>
    <alternativeName>
        <fullName evidence="8">Swivelase</fullName>
    </alternativeName>
    <alternativeName>
        <fullName evidence="9">Untwisting enzyme</fullName>
    </alternativeName>
</protein>
<dbReference type="InterPro" id="IPR006171">
    <property type="entry name" value="TOPRIM_dom"/>
</dbReference>
<dbReference type="InterPro" id="IPR013826">
    <property type="entry name" value="Topo_IA_cen_sub3"/>
</dbReference>
<dbReference type="PROSITE" id="PS50880">
    <property type="entry name" value="TOPRIM"/>
    <property type="match status" value="1"/>
</dbReference>
<dbReference type="InterPro" id="IPR023405">
    <property type="entry name" value="Topo_IA_core_domain"/>
</dbReference>
<dbReference type="InterPro" id="IPR034144">
    <property type="entry name" value="TOPRIM_TopoIII"/>
</dbReference>
<dbReference type="EC" id="5.6.2.1" evidence="3"/>
<feature type="compositionally biased region" description="Low complexity" evidence="12">
    <location>
        <begin position="660"/>
        <end position="670"/>
    </location>
</feature>
<comment type="similarity">
    <text evidence="2">Belongs to the type IA topoisomerase family.</text>
</comment>
<feature type="domain" description="Topo IA-type catalytic" evidence="14">
    <location>
        <begin position="151"/>
        <end position="595"/>
    </location>
</feature>
<dbReference type="PANTHER" id="PTHR11390">
    <property type="entry name" value="PROKARYOTIC DNA TOPOISOMERASE"/>
    <property type="match status" value="1"/>
</dbReference>
<name>A0A238D2P2_THIDL</name>
<dbReference type="SMART" id="SM00493">
    <property type="entry name" value="TOPRIM"/>
    <property type="match status" value="1"/>
</dbReference>
<evidence type="ECO:0000256" key="6">
    <source>
        <dbReference type="ARBA" id="ARBA00023125"/>
    </source>
</evidence>
<dbReference type="Gene3D" id="1.10.290.10">
    <property type="entry name" value="Topoisomerase I, domain 4"/>
    <property type="match status" value="1"/>
</dbReference>
<evidence type="ECO:0000256" key="4">
    <source>
        <dbReference type="ARBA" id="ARBA00022723"/>
    </source>
</evidence>
<dbReference type="Gene3D" id="3.40.50.140">
    <property type="match status" value="1"/>
</dbReference>
<reference evidence="15 16" key="1">
    <citation type="submission" date="2016-06" db="EMBL/GenBank/DDBJ databases">
        <authorList>
            <person name="Kjaerup R.B."/>
            <person name="Dalgaard T.S."/>
            <person name="Juul-Madsen H.R."/>
        </authorList>
    </citation>
    <scope>NUCLEOTIDE SEQUENCE [LARGE SCALE GENOMIC DNA]</scope>
    <source>
        <strain evidence="15 16">DSM 16361</strain>
    </source>
</reference>
<dbReference type="SMART" id="SM00436">
    <property type="entry name" value="TOP1Bc"/>
    <property type="match status" value="1"/>
</dbReference>
<dbReference type="GO" id="GO:0003917">
    <property type="term" value="F:DNA topoisomerase type I (single strand cut, ATP-independent) activity"/>
    <property type="evidence" value="ECO:0007669"/>
    <property type="project" value="UniProtKB-EC"/>
</dbReference>
<dbReference type="InterPro" id="IPR003601">
    <property type="entry name" value="Topo_IA_2"/>
</dbReference>
<dbReference type="NCBIfam" id="TIGR01056">
    <property type="entry name" value="topB"/>
    <property type="match status" value="1"/>
</dbReference>
<evidence type="ECO:0000256" key="8">
    <source>
        <dbReference type="ARBA" id="ARBA00030003"/>
    </source>
</evidence>
<evidence type="ECO:0000256" key="7">
    <source>
        <dbReference type="ARBA" id="ARBA00023235"/>
    </source>
</evidence>
<dbReference type="GO" id="GO:0046872">
    <property type="term" value="F:metal ion binding"/>
    <property type="evidence" value="ECO:0007669"/>
    <property type="project" value="UniProtKB-KW"/>
</dbReference>
<evidence type="ECO:0000313" key="15">
    <source>
        <dbReference type="EMBL" id="SBP87502.1"/>
    </source>
</evidence>
<dbReference type="RefSeq" id="WP_094159784.1">
    <property type="nucleotide sequence ID" value="NZ_LT592170.1"/>
</dbReference>
<dbReference type="GO" id="GO:0003677">
    <property type="term" value="F:DNA binding"/>
    <property type="evidence" value="ECO:0007669"/>
    <property type="project" value="UniProtKB-KW"/>
</dbReference>
<gene>
    <name evidence="15" type="primary">topB</name>
    <name evidence="15" type="ORF">THIARS_60215</name>
</gene>
<comment type="catalytic activity">
    <reaction evidence="1">
        <text>ATP-independent breakage of single-stranded DNA, followed by passage and rejoining.</text>
        <dbReference type="EC" id="5.6.2.1"/>
    </reaction>
</comment>
<dbReference type="PROSITE" id="PS52039">
    <property type="entry name" value="TOPO_IA_2"/>
    <property type="match status" value="1"/>
</dbReference>
<dbReference type="EMBL" id="FLMQ01000055">
    <property type="protein sequence ID" value="SBP87502.1"/>
    <property type="molecule type" value="Genomic_DNA"/>
</dbReference>
<dbReference type="Gene3D" id="2.70.20.10">
    <property type="entry name" value="Topoisomerase I, domain 3"/>
    <property type="match status" value="1"/>
</dbReference>
<dbReference type="Proteomes" id="UP000214566">
    <property type="component" value="Unassembled WGS sequence"/>
</dbReference>
<dbReference type="InterPro" id="IPR013824">
    <property type="entry name" value="Topo_IA_cen_sub1"/>
</dbReference>
<dbReference type="CDD" id="cd00186">
    <property type="entry name" value="TOP1Ac"/>
    <property type="match status" value="1"/>
</dbReference>